<comment type="caution">
    <text evidence="1">The sequence shown here is derived from an EMBL/GenBank/DDBJ whole genome shotgun (WGS) entry which is preliminary data.</text>
</comment>
<dbReference type="EMBL" id="AMCI01001014">
    <property type="protein sequence ID" value="EJX06937.1"/>
    <property type="molecule type" value="Genomic_DNA"/>
</dbReference>
<dbReference type="InterPro" id="IPR005077">
    <property type="entry name" value="Peptidase_C11"/>
</dbReference>
<sequence>MAAQNSLAAYPYFHQADSAEIVRGIRYIPANCQIALFIDDNHAPRLYRITSDQPQPILLEQWTKDINSTNPKHFQTILERVKKTCPSEEYGLVMWSHADGWIPATDTIYDRYERGSITPAPRQQPFSFGIDCGPNGNLNNDGTQLNTVDLAHAIERTGMHFEFIFFDACLMQNLEVAYDLRHVTDYLVAAPIATPGAGSNYTNDIRRGFFSTDPADIARTYLSDVTNPDYINDYGDFGLTIACLRTDRMETLAQTLKQALPNTPFKSTPPMAWTDSTSSHRVLAYQPYTSAYYYRPHNYDALQALRHLLPAEHFAPVKQALDEAVVFYGSTPKVWVGPGYNTFLTVPVDTKDYRGVSLFIPQTIYSQKAEYTHHGDLNEAFRQTEWYRAAGFDQLNW</sequence>
<dbReference type="PANTHER" id="PTHR37835:SF1">
    <property type="entry name" value="ALPHA-CLOSTRIPAIN"/>
    <property type="match status" value="1"/>
</dbReference>
<dbReference type="Pfam" id="PF03415">
    <property type="entry name" value="Peptidase_C11"/>
    <property type="match status" value="2"/>
</dbReference>
<protein>
    <submittedName>
        <fullName evidence="1">Clostripain family protein</fullName>
    </submittedName>
</protein>
<name>J9GHH8_9ZZZZ</name>
<proteinExistence type="predicted"/>
<dbReference type="Gene3D" id="3.40.50.11970">
    <property type="match status" value="1"/>
</dbReference>
<accession>J9GHH8</accession>
<dbReference type="AlphaFoldDB" id="J9GHH8"/>
<gene>
    <name evidence="1" type="ORF">EVA_04952</name>
</gene>
<reference evidence="1" key="1">
    <citation type="journal article" date="2012" name="PLoS ONE">
        <title>Gene sets for utilization of primary and secondary nutrition supplies in the distal gut of endangered iberian lynx.</title>
        <authorList>
            <person name="Alcaide M."/>
            <person name="Messina E."/>
            <person name="Richter M."/>
            <person name="Bargiela R."/>
            <person name="Peplies J."/>
            <person name="Huws S.A."/>
            <person name="Newbold C.J."/>
            <person name="Golyshin P.N."/>
            <person name="Simon M.A."/>
            <person name="Lopez G."/>
            <person name="Yakimov M.M."/>
            <person name="Ferrer M."/>
        </authorList>
    </citation>
    <scope>NUCLEOTIDE SEQUENCE</scope>
</reference>
<dbReference type="PANTHER" id="PTHR37835">
    <property type="entry name" value="ALPHA-CLOSTRIPAIN"/>
    <property type="match status" value="1"/>
</dbReference>
<evidence type="ECO:0000313" key="1">
    <source>
        <dbReference type="EMBL" id="EJX06937.1"/>
    </source>
</evidence>
<organism evidence="1">
    <name type="scientific">gut metagenome</name>
    <dbReference type="NCBI Taxonomy" id="749906"/>
    <lineage>
        <taxon>unclassified sequences</taxon>
        <taxon>metagenomes</taxon>
        <taxon>organismal metagenomes</taxon>
    </lineage>
</organism>